<sequence length="106" mass="11340">MTLKTARTASERSRLSRNWLSKTLAGVIGGFGLGIAASGLLACLTPGALDVQNKFQVAMWLVPPVWIGVMSASFMFRTGLRAWIGLGGANALGFAMLALARHFFIR</sequence>
<comment type="caution">
    <text evidence="2">The sequence shown here is derived from an EMBL/GenBank/DDBJ whole genome shotgun (WGS) entry which is preliminary data.</text>
</comment>
<dbReference type="RefSeq" id="WP_256983371.1">
    <property type="nucleotide sequence ID" value="NZ_MTHB01000206.1"/>
</dbReference>
<keyword evidence="1" id="KW-0472">Membrane</keyword>
<reference evidence="3" key="1">
    <citation type="submission" date="2017-01" db="EMBL/GenBank/DDBJ databases">
        <title>Genome Analysis of Deinococcus marmoris KOPRI26562.</title>
        <authorList>
            <person name="Kim J.H."/>
            <person name="Oh H.-M."/>
        </authorList>
    </citation>
    <scope>NUCLEOTIDE SEQUENCE [LARGE SCALE GENOMIC DNA]</scope>
    <source>
        <strain evidence="3">PAMC 26633</strain>
    </source>
</reference>
<evidence type="ECO:0008006" key="4">
    <source>
        <dbReference type="Google" id="ProtNLM"/>
    </source>
</evidence>
<evidence type="ECO:0000313" key="3">
    <source>
        <dbReference type="Proteomes" id="UP000214720"/>
    </source>
</evidence>
<accession>A0A226WUX0</accession>
<gene>
    <name evidence="2" type="ORF">BSU04_30455</name>
</gene>
<dbReference type="AlphaFoldDB" id="A0A226WUX0"/>
<dbReference type="EMBL" id="MTHB01000206">
    <property type="protein sequence ID" value="OXC74610.1"/>
    <property type="molecule type" value="Genomic_DNA"/>
</dbReference>
<feature type="transmembrane region" description="Helical" evidence="1">
    <location>
        <begin position="57"/>
        <end position="76"/>
    </location>
</feature>
<dbReference type="Proteomes" id="UP000214720">
    <property type="component" value="Unassembled WGS sequence"/>
</dbReference>
<organism evidence="2 3">
    <name type="scientific">Caballeronia sordidicola</name>
    <name type="common">Burkholderia sordidicola</name>
    <dbReference type="NCBI Taxonomy" id="196367"/>
    <lineage>
        <taxon>Bacteria</taxon>
        <taxon>Pseudomonadati</taxon>
        <taxon>Pseudomonadota</taxon>
        <taxon>Betaproteobacteria</taxon>
        <taxon>Burkholderiales</taxon>
        <taxon>Burkholderiaceae</taxon>
        <taxon>Caballeronia</taxon>
    </lineage>
</organism>
<feature type="transmembrane region" description="Helical" evidence="1">
    <location>
        <begin position="24"/>
        <end position="45"/>
    </location>
</feature>
<proteinExistence type="predicted"/>
<keyword evidence="1" id="KW-1133">Transmembrane helix</keyword>
<evidence type="ECO:0000313" key="2">
    <source>
        <dbReference type="EMBL" id="OXC74610.1"/>
    </source>
</evidence>
<protein>
    <recommendedName>
        <fullName evidence="4">Transmembrane protein</fullName>
    </recommendedName>
</protein>
<keyword evidence="1" id="KW-0812">Transmembrane</keyword>
<name>A0A226WUX0_CABSO</name>
<feature type="transmembrane region" description="Helical" evidence="1">
    <location>
        <begin position="82"/>
        <end position="104"/>
    </location>
</feature>
<evidence type="ECO:0000256" key="1">
    <source>
        <dbReference type="SAM" id="Phobius"/>
    </source>
</evidence>